<feature type="region of interest" description="Disordered" evidence="1">
    <location>
        <begin position="85"/>
        <end position="121"/>
    </location>
</feature>
<evidence type="ECO:0000313" key="3">
    <source>
        <dbReference type="Proteomes" id="UP000594638"/>
    </source>
</evidence>
<reference evidence="2 3" key="1">
    <citation type="submission" date="2019-12" db="EMBL/GenBank/DDBJ databases">
        <authorList>
            <person name="Alioto T."/>
            <person name="Alioto T."/>
            <person name="Gomez Garrido J."/>
        </authorList>
    </citation>
    <scope>NUCLEOTIDE SEQUENCE [LARGE SCALE GENOMIC DNA]</scope>
</reference>
<proteinExistence type="predicted"/>
<protein>
    <submittedName>
        <fullName evidence="2">Uncharacterized protein</fullName>
    </submittedName>
</protein>
<organism evidence="2 3">
    <name type="scientific">Olea europaea subsp. europaea</name>
    <dbReference type="NCBI Taxonomy" id="158383"/>
    <lineage>
        <taxon>Eukaryota</taxon>
        <taxon>Viridiplantae</taxon>
        <taxon>Streptophyta</taxon>
        <taxon>Embryophyta</taxon>
        <taxon>Tracheophyta</taxon>
        <taxon>Spermatophyta</taxon>
        <taxon>Magnoliopsida</taxon>
        <taxon>eudicotyledons</taxon>
        <taxon>Gunneridae</taxon>
        <taxon>Pentapetalae</taxon>
        <taxon>asterids</taxon>
        <taxon>lamiids</taxon>
        <taxon>Lamiales</taxon>
        <taxon>Oleaceae</taxon>
        <taxon>Oleeae</taxon>
        <taxon>Olea</taxon>
    </lineage>
</organism>
<feature type="region of interest" description="Disordered" evidence="1">
    <location>
        <begin position="1"/>
        <end position="29"/>
    </location>
</feature>
<evidence type="ECO:0000256" key="1">
    <source>
        <dbReference type="SAM" id="MobiDB-lite"/>
    </source>
</evidence>
<gene>
    <name evidence="2" type="ORF">OLEA9_A112628</name>
</gene>
<keyword evidence="3" id="KW-1185">Reference proteome</keyword>
<feature type="compositionally biased region" description="Polar residues" evidence="1">
    <location>
        <begin position="88"/>
        <end position="97"/>
    </location>
</feature>
<name>A0A8S0SKB4_OLEEU</name>
<dbReference type="AlphaFoldDB" id="A0A8S0SKB4"/>
<comment type="caution">
    <text evidence="2">The sequence shown here is derived from an EMBL/GenBank/DDBJ whole genome shotgun (WGS) entry which is preliminary data.</text>
</comment>
<evidence type="ECO:0000313" key="2">
    <source>
        <dbReference type="EMBL" id="CAA2992386.1"/>
    </source>
</evidence>
<sequence length="228" mass="25127">MRVAHEDEYKDYRSIERDREKIESKETRKKVRATCGVNGAALGHEHGDLPRLSLDSDEPSILTRSSHRNTSTISRVRVVKPRALFPENPNTSTTTRVVRSPMQRAPESTAQACGVSADSPRMNSSGKVVFNNLERSSSSSSSFNGGPRYKHRGMERSYLANVRVTPVLNVPICSLRGSSKYGVFGHGVFGLFSSQRKKESSGASSSSNGGFDFGSEWIGERLKEMVPE</sequence>
<dbReference type="PANTHER" id="PTHR31722:SF0">
    <property type="entry name" value="OS06G0675200 PROTEIN"/>
    <property type="match status" value="1"/>
</dbReference>
<dbReference type="Proteomes" id="UP000594638">
    <property type="component" value="Unassembled WGS sequence"/>
</dbReference>
<dbReference type="OrthoDB" id="689767at2759"/>
<dbReference type="EMBL" id="CACTIH010005436">
    <property type="protein sequence ID" value="CAA2992386.1"/>
    <property type="molecule type" value="Genomic_DNA"/>
</dbReference>
<accession>A0A8S0SKB4</accession>
<dbReference type="PANTHER" id="PTHR31722">
    <property type="entry name" value="OS06G0675200 PROTEIN"/>
    <property type="match status" value="1"/>
</dbReference>
<feature type="compositionally biased region" description="Basic and acidic residues" evidence="1">
    <location>
        <begin position="1"/>
        <end position="26"/>
    </location>
</feature>
<dbReference type="Gramene" id="OE9A112628T1">
    <property type="protein sequence ID" value="OE9A112628C1"/>
    <property type="gene ID" value="OE9A112628"/>
</dbReference>